<proteinExistence type="predicted"/>
<gene>
    <name evidence="2" type="ORF">DY000_02054335</name>
</gene>
<reference evidence="2 3" key="1">
    <citation type="journal article" date="2020" name="BMC Genomics">
        <title>Intraspecific diversification of the crop wild relative Brassica cretica Lam. using demographic model selection.</title>
        <authorList>
            <person name="Kioukis A."/>
            <person name="Michalopoulou V.A."/>
            <person name="Briers L."/>
            <person name="Pirintsos S."/>
            <person name="Studholme D.J."/>
            <person name="Pavlidis P."/>
            <person name="Sarris P.F."/>
        </authorList>
    </citation>
    <scope>NUCLEOTIDE SEQUENCE [LARGE SCALE GENOMIC DNA]</scope>
    <source>
        <strain evidence="3">cv. PFS-1207/04</strain>
    </source>
</reference>
<sequence>MIDGDTFDDDDLMDEDELLYDENQKEDEIVSPRATGTTPRSLEAHTIPTNNLEEEKAEERPIGIGVKTTEPRLPVLCNLRQRRRRDLQTTLQRVCP</sequence>
<evidence type="ECO:0000256" key="1">
    <source>
        <dbReference type="SAM" id="MobiDB-lite"/>
    </source>
</evidence>
<keyword evidence="3" id="KW-1185">Reference proteome</keyword>
<dbReference type="EMBL" id="QGKV02002055">
    <property type="protein sequence ID" value="KAF3492863.1"/>
    <property type="molecule type" value="Genomic_DNA"/>
</dbReference>
<feature type="region of interest" description="Disordered" evidence="1">
    <location>
        <begin position="21"/>
        <end position="66"/>
    </location>
</feature>
<comment type="caution">
    <text evidence="2">The sequence shown here is derived from an EMBL/GenBank/DDBJ whole genome shotgun (WGS) entry which is preliminary data.</text>
</comment>
<organism evidence="2 3">
    <name type="scientific">Brassica cretica</name>
    <name type="common">Mustard</name>
    <dbReference type="NCBI Taxonomy" id="69181"/>
    <lineage>
        <taxon>Eukaryota</taxon>
        <taxon>Viridiplantae</taxon>
        <taxon>Streptophyta</taxon>
        <taxon>Embryophyta</taxon>
        <taxon>Tracheophyta</taxon>
        <taxon>Spermatophyta</taxon>
        <taxon>Magnoliopsida</taxon>
        <taxon>eudicotyledons</taxon>
        <taxon>Gunneridae</taxon>
        <taxon>Pentapetalae</taxon>
        <taxon>rosids</taxon>
        <taxon>malvids</taxon>
        <taxon>Brassicales</taxon>
        <taxon>Brassicaceae</taxon>
        <taxon>Brassiceae</taxon>
        <taxon>Brassica</taxon>
    </lineage>
</organism>
<evidence type="ECO:0000313" key="3">
    <source>
        <dbReference type="Proteomes" id="UP000266723"/>
    </source>
</evidence>
<accession>A0ABQ7A5A6</accession>
<dbReference type="Proteomes" id="UP000266723">
    <property type="component" value="Unassembled WGS sequence"/>
</dbReference>
<evidence type="ECO:0000313" key="2">
    <source>
        <dbReference type="EMBL" id="KAF3492863.1"/>
    </source>
</evidence>
<name>A0ABQ7A5A6_BRACR</name>
<protein>
    <submittedName>
        <fullName evidence="2">Uncharacterized protein</fullName>
    </submittedName>
</protein>